<organism evidence="2 3">
    <name type="scientific">Denticeps clupeoides</name>
    <name type="common">denticle herring</name>
    <dbReference type="NCBI Taxonomy" id="299321"/>
    <lineage>
        <taxon>Eukaryota</taxon>
        <taxon>Metazoa</taxon>
        <taxon>Chordata</taxon>
        <taxon>Craniata</taxon>
        <taxon>Vertebrata</taxon>
        <taxon>Euteleostomi</taxon>
        <taxon>Actinopterygii</taxon>
        <taxon>Neopterygii</taxon>
        <taxon>Teleostei</taxon>
        <taxon>Clupei</taxon>
        <taxon>Clupeiformes</taxon>
        <taxon>Denticipitoidei</taxon>
        <taxon>Denticipitidae</taxon>
        <taxon>Denticeps</taxon>
    </lineage>
</organism>
<proteinExistence type="predicted"/>
<feature type="compositionally biased region" description="Basic residues" evidence="1">
    <location>
        <begin position="1102"/>
        <end position="1111"/>
    </location>
</feature>
<feature type="compositionally biased region" description="Basic and acidic residues" evidence="1">
    <location>
        <begin position="1331"/>
        <end position="1343"/>
    </location>
</feature>
<feature type="region of interest" description="Disordered" evidence="1">
    <location>
        <begin position="1"/>
        <end position="26"/>
    </location>
</feature>
<feature type="region of interest" description="Disordered" evidence="1">
    <location>
        <begin position="368"/>
        <end position="417"/>
    </location>
</feature>
<feature type="region of interest" description="Disordered" evidence="1">
    <location>
        <begin position="220"/>
        <end position="241"/>
    </location>
</feature>
<feature type="compositionally biased region" description="Basic and acidic residues" evidence="1">
    <location>
        <begin position="983"/>
        <end position="1003"/>
    </location>
</feature>
<dbReference type="PANTHER" id="PTHR14955:SF6">
    <property type="entry name" value="RETINOIC ACID-INDUCED PROTEIN 1"/>
    <property type="match status" value="1"/>
</dbReference>
<feature type="compositionally biased region" description="Basic and acidic residues" evidence="1">
    <location>
        <begin position="1482"/>
        <end position="1492"/>
    </location>
</feature>
<feature type="compositionally biased region" description="Low complexity" evidence="1">
    <location>
        <begin position="264"/>
        <end position="278"/>
    </location>
</feature>
<evidence type="ECO:0008006" key="4">
    <source>
        <dbReference type="Google" id="ProtNLM"/>
    </source>
</evidence>
<feature type="compositionally biased region" description="Basic and acidic residues" evidence="1">
    <location>
        <begin position="376"/>
        <end position="389"/>
    </location>
</feature>
<feature type="compositionally biased region" description="Acidic residues" evidence="1">
    <location>
        <begin position="1241"/>
        <end position="1251"/>
    </location>
</feature>
<feature type="region of interest" description="Disordered" evidence="1">
    <location>
        <begin position="1032"/>
        <end position="1068"/>
    </location>
</feature>
<feature type="region of interest" description="Disordered" evidence="1">
    <location>
        <begin position="1085"/>
        <end position="1150"/>
    </location>
</feature>
<protein>
    <recommendedName>
        <fullName evidence="4">Retinoic acid induced 1</fullName>
    </recommendedName>
</protein>
<feature type="region of interest" description="Disordered" evidence="1">
    <location>
        <begin position="982"/>
        <end position="1003"/>
    </location>
</feature>
<gene>
    <name evidence="2" type="primary">RAI1</name>
</gene>
<evidence type="ECO:0000256" key="1">
    <source>
        <dbReference type="SAM" id="MobiDB-lite"/>
    </source>
</evidence>
<feature type="region of interest" description="Disordered" evidence="1">
    <location>
        <begin position="1231"/>
        <end position="1254"/>
    </location>
</feature>
<dbReference type="Ensembl" id="ENSDCDT00010036786.1">
    <property type="protein sequence ID" value="ENSDCDP00010029673.1"/>
    <property type="gene ID" value="ENSDCDG00010018892.1"/>
</dbReference>
<reference evidence="2 3" key="1">
    <citation type="submission" date="2020-06" db="EMBL/GenBank/DDBJ databases">
        <authorList>
            <consortium name="Wellcome Sanger Institute Data Sharing"/>
        </authorList>
    </citation>
    <scope>NUCLEOTIDE SEQUENCE [LARGE SCALE GENOMIC DNA]</scope>
</reference>
<dbReference type="GO" id="GO:0005634">
    <property type="term" value="C:nucleus"/>
    <property type="evidence" value="ECO:0007669"/>
    <property type="project" value="TreeGrafter"/>
</dbReference>
<reference evidence="2" key="2">
    <citation type="submission" date="2025-08" db="UniProtKB">
        <authorList>
            <consortium name="Ensembl"/>
        </authorList>
    </citation>
    <scope>IDENTIFICATION</scope>
</reference>
<feature type="region of interest" description="Disordered" evidence="1">
    <location>
        <begin position="638"/>
        <end position="657"/>
    </location>
</feature>
<dbReference type="Proteomes" id="UP000694580">
    <property type="component" value="Chromosome 7"/>
</dbReference>
<keyword evidence="3" id="KW-1185">Reference proteome</keyword>
<feature type="region of interest" description="Disordered" evidence="1">
    <location>
        <begin position="1299"/>
        <end position="1353"/>
    </location>
</feature>
<feature type="compositionally biased region" description="Basic residues" evidence="1">
    <location>
        <begin position="1313"/>
        <end position="1330"/>
    </location>
</feature>
<dbReference type="InterPro" id="IPR052440">
    <property type="entry name" value="Trans_Reg/Chrom_Remod"/>
</dbReference>
<evidence type="ECO:0000313" key="3">
    <source>
        <dbReference type="Proteomes" id="UP000694580"/>
    </source>
</evidence>
<reference evidence="2" key="3">
    <citation type="submission" date="2025-09" db="UniProtKB">
        <authorList>
            <consortium name="Ensembl"/>
        </authorList>
    </citation>
    <scope>IDENTIFICATION</scope>
</reference>
<sequence length="1574" mass="174583">MQTFQERGGFHGNQHCYQQDSHESSRLGRHHQHLPHLLSQARPGYEEHSIPTASSVSKDCYSHQDYPSYSSSVQKKPTYRVGKDLGQHLQGGYSSHIGAGSGYAPQYVGDGQEKWEEPSNPQVQQYVEEVVRGVEAGGSTTDTHYLEQGILGISQTQCHHPPQPSTSAYSGPHQLGIQHGIAVMPHGYKGYGVAPGSQYTSQLANHSSLKLTSYRHQNSYSYQSQPLSRTRFESPSLSGSQEGLQKFQHFQHFQSPEQYYQNCSPSSSHSPARSVGRSPPYSSTPSPLMPHPETFHYSQPAANPGPPSSSSGCLQNQAMLMPRHSHSSPSLLSNPSLWSLNALTSQVENISNNVQQLLLSETLLANKKSSKRNSTKKGDDCRGQLRGGEDLSLGSRQQGSSMPETQSMPGNPKSMTVDLKEDECYNSTEDYYYCSQEKGQTQMALDTVSSSVLNLQSTVLEYSLNNTDPGQQRLQHGEADHSVDRSPVRITMSIPRKFESNSPSDIRRTDIPLKENLEESAWTDNEEGKLINQQALLEYSSCFHKLSTGMSDQRNSYTLEKHSYREVQYKNEASDSAKTTCELTGESHTRNLDPNMKSENFKSITPSNAECTLPFFSRGNLVKDQYLCGAVDNSKSLHLSSRTETKEGRHSTNERHMQDTLEEQKSFFMCQGTKAMEENESLPSSEEAINNIARVQHPAAICCSRSGEQDSQTAADKDTVEAAILEAVLHAGERKSAICETAAQSLPAQLGFATLNEKSTPQGQVRDHIDCSDVKVLEPDSPQLPGKSVLHSASSWANTPPSPQKGDENMEPGISCPSAVTPSAKPEPVTHMANPMAFVRKHARGRRRFMIELSAEQEVSPTSPQKPNMSSSKSALFSEAYFISEDITNQKPKHENVPSRMYTRSFSALCAKSSPFVNRKPDTKPCLGFMSKGAIGHPKGLVSKIKLIKQEEASFQDDIPVPISDTKSPIKDKKSMVLRSCRKTPEKATKEKVPHPKRPKEVKNENVTFEQTCESLDSSVCKKVCRTLADQSHNTKRPSVKRKSSLPSSEPVKTKRAVKVGKLPQEPLQDQQLDQQLRLQKNLQQELPQPPLKAAAGQVIGSKKKSKRGQHFKAAPNSPKSNKQPSAIGVLDVPSGLPQGPTKTKYLPPRKGRGLKYEALVQKMTSPAFKKHPVSILQLEEATSLPLIQVSEQRVVAKNTEVALENENKKKKTEEIQDSLCAMTTRKKRGKWATEKISDVSDGENPQEDPLSEAQDRAEIEISILPTLCQVSTSYEKPIKEPPPKVSRRVRLSSLKKKLTNALGQHSVEPPRKGRKPGPKKKKRPKLMIKSKKEGPPLTKHEITSNGPSNSIALPAKSIKPSFSPYVRMDTYNESCTIVNCQEQELVFVPPAGLISKAVPKTSVMLQGPLVNRNLTHRYLICCLCGKPANYRELGDLCGPYYPESRVPRKTESCGYREDFMERRARDSTYCMELPATQSIEEAKESNQDAVKHSSPHRKPKMKLKQSMKKLFLNYRRSAGRVALSRGLRHETEVKEHWTHEACTVWTNGVVLVAGKLFGLQEAVHAAAETVSKP</sequence>
<feature type="region of interest" description="Disordered" evidence="1">
    <location>
        <begin position="1482"/>
        <end position="1503"/>
    </location>
</feature>
<dbReference type="GO" id="GO:0032922">
    <property type="term" value="P:circadian regulation of gene expression"/>
    <property type="evidence" value="ECO:0007669"/>
    <property type="project" value="TreeGrafter"/>
</dbReference>
<feature type="compositionally biased region" description="Basic residues" evidence="1">
    <location>
        <begin position="1034"/>
        <end position="1044"/>
    </location>
</feature>
<dbReference type="GO" id="GO:0006357">
    <property type="term" value="P:regulation of transcription by RNA polymerase II"/>
    <property type="evidence" value="ECO:0007669"/>
    <property type="project" value="TreeGrafter"/>
</dbReference>
<feature type="compositionally biased region" description="Basic residues" evidence="1">
    <location>
        <begin position="1494"/>
        <end position="1503"/>
    </location>
</feature>
<dbReference type="GeneTree" id="ENSGT00940000156922"/>
<feature type="compositionally biased region" description="Basic and acidic residues" evidence="1">
    <location>
        <begin position="641"/>
        <end position="657"/>
    </location>
</feature>
<evidence type="ECO:0000313" key="2">
    <source>
        <dbReference type="Ensembl" id="ENSDCDP00010029673.1"/>
    </source>
</evidence>
<accession>A0AAY4C9C9</accession>
<feature type="region of interest" description="Disordered" evidence="1">
    <location>
        <begin position="778"/>
        <end position="830"/>
    </location>
</feature>
<name>A0AAY4C9C9_9TELE</name>
<feature type="compositionally biased region" description="Polar residues" evidence="1">
    <location>
        <begin position="394"/>
        <end position="409"/>
    </location>
</feature>
<dbReference type="PANTHER" id="PTHR14955">
    <property type="entry name" value="RETINOIC ACID INDUCED 1/TRANSCRIPTION FACTOR 20"/>
    <property type="match status" value="1"/>
</dbReference>
<feature type="region of interest" description="Disordered" evidence="1">
    <location>
        <begin position="259"/>
        <end position="314"/>
    </location>
</feature>